<dbReference type="Proteomes" id="UP001054902">
    <property type="component" value="Unassembled WGS sequence"/>
</dbReference>
<accession>A0AAD3H7Y0</accession>
<name>A0AAD3H7Y0_9STRA</name>
<evidence type="ECO:0000259" key="1">
    <source>
        <dbReference type="Pfam" id="PF00646"/>
    </source>
</evidence>
<comment type="caution">
    <text evidence="2">The sequence shown here is derived from an EMBL/GenBank/DDBJ whole genome shotgun (WGS) entry which is preliminary data.</text>
</comment>
<protein>
    <recommendedName>
        <fullName evidence="1">F-box domain-containing protein</fullName>
    </recommendedName>
</protein>
<evidence type="ECO:0000313" key="2">
    <source>
        <dbReference type="EMBL" id="GFH53942.1"/>
    </source>
</evidence>
<feature type="domain" description="F-box" evidence="1">
    <location>
        <begin position="119"/>
        <end position="152"/>
    </location>
</feature>
<proteinExistence type="predicted"/>
<dbReference type="InterPro" id="IPR001810">
    <property type="entry name" value="F-box_dom"/>
</dbReference>
<dbReference type="EMBL" id="BLLK01000047">
    <property type="protein sequence ID" value="GFH53942.1"/>
    <property type="molecule type" value="Genomic_DNA"/>
</dbReference>
<dbReference type="AlphaFoldDB" id="A0AAD3H7Y0"/>
<dbReference type="Pfam" id="PF00646">
    <property type="entry name" value="F-box"/>
    <property type="match status" value="1"/>
</dbReference>
<evidence type="ECO:0000313" key="3">
    <source>
        <dbReference type="Proteomes" id="UP001054902"/>
    </source>
</evidence>
<dbReference type="CDD" id="cd09917">
    <property type="entry name" value="F-box_SF"/>
    <property type="match status" value="1"/>
</dbReference>
<organism evidence="2 3">
    <name type="scientific">Chaetoceros tenuissimus</name>
    <dbReference type="NCBI Taxonomy" id="426638"/>
    <lineage>
        <taxon>Eukaryota</taxon>
        <taxon>Sar</taxon>
        <taxon>Stramenopiles</taxon>
        <taxon>Ochrophyta</taxon>
        <taxon>Bacillariophyta</taxon>
        <taxon>Coscinodiscophyceae</taxon>
        <taxon>Chaetocerotophycidae</taxon>
        <taxon>Chaetocerotales</taxon>
        <taxon>Chaetocerotaceae</taxon>
        <taxon>Chaetoceros</taxon>
    </lineage>
</organism>
<sequence length="211" mass="24483">MDTEEDDSVVSGQQGGECVLDELHGITSTKKKEFQEFKNKVETLNIIASVMNRRRKKKRLETWTPEMVEIFQTRHFSNSKYLNSQNDLQSIGPFHICSSDPINYKLGAQETEVTILDCDDILRETISFLDYYSLNKMSYVSKRVNRIVTSLKKEAAHDLINRMPFGVDVHRSLGTPIYCPTFHFNKSWDPKYNDFDILDFDRYPDGHPSSI</sequence>
<keyword evidence="3" id="KW-1185">Reference proteome</keyword>
<reference evidence="2 3" key="1">
    <citation type="journal article" date="2021" name="Sci. Rep.">
        <title>The genome of the diatom Chaetoceros tenuissimus carries an ancient integrated fragment of an extant virus.</title>
        <authorList>
            <person name="Hongo Y."/>
            <person name="Kimura K."/>
            <person name="Takaki Y."/>
            <person name="Yoshida Y."/>
            <person name="Baba S."/>
            <person name="Kobayashi G."/>
            <person name="Nagasaki K."/>
            <person name="Hano T."/>
            <person name="Tomaru Y."/>
        </authorList>
    </citation>
    <scope>NUCLEOTIDE SEQUENCE [LARGE SCALE GENOMIC DNA]</scope>
    <source>
        <strain evidence="2 3">NIES-3715</strain>
    </source>
</reference>
<gene>
    <name evidence="2" type="ORF">CTEN210_10418</name>
</gene>